<dbReference type="GO" id="GO:0030332">
    <property type="term" value="F:cyclin binding"/>
    <property type="evidence" value="ECO:0007669"/>
    <property type="project" value="TreeGrafter"/>
</dbReference>
<dbReference type="PANTHER" id="PTHR31531">
    <property type="entry name" value="E3 UBIQUITIN-PROTEIN LIGASE E3D FAMILY MEMBER"/>
    <property type="match status" value="1"/>
</dbReference>
<dbReference type="GO" id="GO:0005634">
    <property type="term" value="C:nucleus"/>
    <property type="evidence" value="ECO:0007669"/>
    <property type="project" value="TreeGrafter"/>
</dbReference>
<protein>
    <submittedName>
        <fullName evidence="1">CYFA0S37e00364g1_1</fullName>
    </submittedName>
</protein>
<dbReference type="GO" id="GO:0005829">
    <property type="term" value="C:cytosol"/>
    <property type="evidence" value="ECO:0007669"/>
    <property type="project" value="TreeGrafter"/>
</dbReference>
<dbReference type="PhylomeDB" id="A0A061BCR2"/>
<gene>
    <name evidence="1" type="ORF">CYFA0S_37e00364g</name>
</gene>
<proteinExistence type="predicted"/>
<dbReference type="OrthoDB" id="386949at2759"/>
<dbReference type="GO" id="GO:0061630">
    <property type="term" value="F:ubiquitin protein ligase activity"/>
    <property type="evidence" value="ECO:0007669"/>
    <property type="project" value="TreeGrafter"/>
</dbReference>
<dbReference type="GO" id="GO:0051865">
    <property type="term" value="P:protein autoubiquitination"/>
    <property type="evidence" value="ECO:0007669"/>
    <property type="project" value="TreeGrafter"/>
</dbReference>
<organism evidence="1">
    <name type="scientific">Cyberlindnera fabianii</name>
    <name type="common">Yeast</name>
    <name type="synonym">Hansenula fabianii</name>
    <dbReference type="NCBI Taxonomy" id="36022"/>
    <lineage>
        <taxon>Eukaryota</taxon>
        <taxon>Fungi</taxon>
        <taxon>Dikarya</taxon>
        <taxon>Ascomycota</taxon>
        <taxon>Saccharomycotina</taxon>
        <taxon>Saccharomycetes</taxon>
        <taxon>Phaffomycetales</taxon>
        <taxon>Phaffomycetaceae</taxon>
        <taxon>Cyberlindnera</taxon>
    </lineage>
</organism>
<dbReference type="Pfam" id="PF09814">
    <property type="entry name" value="HECT_2"/>
    <property type="match status" value="1"/>
</dbReference>
<dbReference type="AlphaFoldDB" id="A0A061BCR2"/>
<dbReference type="EMBL" id="LK052922">
    <property type="protein sequence ID" value="CDR47763.1"/>
    <property type="molecule type" value="Genomic_DNA"/>
</dbReference>
<name>A0A061BCR2_CYBFA</name>
<dbReference type="GO" id="GO:0000209">
    <property type="term" value="P:protein polyubiquitination"/>
    <property type="evidence" value="ECO:0007669"/>
    <property type="project" value="TreeGrafter"/>
</dbReference>
<dbReference type="GO" id="GO:0000151">
    <property type="term" value="C:ubiquitin ligase complex"/>
    <property type="evidence" value="ECO:0007669"/>
    <property type="project" value="TreeGrafter"/>
</dbReference>
<dbReference type="InterPro" id="IPR019193">
    <property type="entry name" value="UBQ-conj_enz_E2-bd_prot"/>
</dbReference>
<accession>A0A061BCR2</accession>
<dbReference type="GO" id="GO:0043161">
    <property type="term" value="P:proteasome-mediated ubiquitin-dependent protein catabolic process"/>
    <property type="evidence" value="ECO:0007669"/>
    <property type="project" value="TreeGrafter"/>
</dbReference>
<sequence length="359" mass="41090">MTKSMLYYAEVLERIRSVFIAVELTGTVPAEAILVNVIDSSKIIVQPPSQETITIELPRKVANITQEQLKACVKVRNHTMSLRLPLEGKPSHDRSVNQLMKLSSSYKWNALELRKMHDYKLTCTQCQDPLVNSKDISATTEMPSELWAEMMDFWHCHKPHDTEHHSHHIDTERFSTLKPLNNAIITGSYYFAFRASDTAFKVRMEQDKMYCEGCGTLVGEYDGASGLDKLFKWCVELDGDNYPAHNYVYNSLLDSVNGAATRMVEYVSPKDEKLLLWVFNVGYDYITAEGLHTDAIKLYYTRDPSAIKDAREERGELESIEVPQHVYDSALKYIELQHNHLPSALRSLNESWKLGMLSK</sequence>
<dbReference type="PANTHER" id="PTHR31531:SF2">
    <property type="entry name" value="E3 UBIQUITIN-PROTEIN LIGASE E3D"/>
    <property type="match status" value="1"/>
</dbReference>
<reference evidence="1" key="1">
    <citation type="journal article" date="2014" name="Genome Announc.">
        <title>Genome sequence of the yeast Cyberlindnera fabianii (Hansenula fabianii).</title>
        <authorList>
            <person name="Freel K.C."/>
            <person name="Sarilar V."/>
            <person name="Neuveglise C."/>
            <person name="Devillers H."/>
            <person name="Friedrich A."/>
            <person name="Schacherer J."/>
        </authorList>
    </citation>
    <scope>NUCLEOTIDE SEQUENCE</scope>
    <source>
        <strain evidence="1">YJS4271</strain>
    </source>
</reference>
<dbReference type="GO" id="GO:0031624">
    <property type="term" value="F:ubiquitin conjugating enzyme binding"/>
    <property type="evidence" value="ECO:0007669"/>
    <property type="project" value="TreeGrafter"/>
</dbReference>
<evidence type="ECO:0000313" key="1">
    <source>
        <dbReference type="EMBL" id="CDR47763.1"/>
    </source>
</evidence>
<dbReference type="VEuPathDB" id="FungiDB:BON22_3587"/>
<dbReference type="GO" id="GO:0006513">
    <property type="term" value="P:protein monoubiquitination"/>
    <property type="evidence" value="ECO:0007669"/>
    <property type="project" value="TreeGrafter"/>
</dbReference>